<dbReference type="Pfam" id="PF01614">
    <property type="entry name" value="IclR_C"/>
    <property type="match status" value="1"/>
</dbReference>
<accession>A0A6S7B0F2</accession>
<dbReference type="AlphaFoldDB" id="A0A6S7B0F2"/>
<dbReference type="GO" id="GO:0046278">
    <property type="term" value="P:3,4-dihydroxybenzoate metabolic process"/>
    <property type="evidence" value="ECO:0007669"/>
    <property type="project" value="InterPro"/>
</dbReference>
<keyword evidence="6" id="KW-1185">Reference proteome</keyword>
<dbReference type="GO" id="GO:0045893">
    <property type="term" value="P:positive regulation of DNA-templated transcription"/>
    <property type="evidence" value="ECO:0007669"/>
    <property type="project" value="InterPro"/>
</dbReference>
<dbReference type="SUPFAM" id="SSF55781">
    <property type="entry name" value="GAF domain-like"/>
    <property type="match status" value="1"/>
</dbReference>
<dbReference type="Gene3D" id="1.10.10.10">
    <property type="entry name" value="Winged helix-like DNA-binding domain superfamily/Winged helix DNA-binding domain"/>
    <property type="match status" value="1"/>
</dbReference>
<keyword evidence="3" id="KW-0804">Transcription</keyword>
<dbReference type="Proteomes" id="UP000494365">
    <property type="component" value="Unassembled WGS sequence"/>
</dbReference>
<dbReference type="PANTHER" id="PTHR30136">
    <property type="entry name" value="HELIX-TURN-HELIX TRANSCRIPTIONAL REGULATOR, ICLR FAMILY"/>
    <property type="match status" value="1"/>
</dbReference>
<dbReference type="PROSITE" id="PS51078">
    <property type="entry name" value="ICLR_ED"/>
    <property type="match status" value="1"/>
</dbReference>
<dbReference type="Pfam" id="PF09339">
    <property type="entry name" value="HTH_IclR"/>
    <property type="match status" value="1"/>
</dbReference>
<evidence type="ECO:0000313" key="5">
    <source>
        <dbReference type="EMBL" id="CAB3775612.1"/>
    </source>
</evidence>
<dbReference type="SMART" id="SM00346">
    <property type="entry name" value="HTH_ICLR"/>
    <property type="match status" value="1"/>
</dbReference>
<dbReference type="InterPro" id="IPR014757">
    <property type="entry name" value="Tscrpt_reg_IclR_C"/>
</dbReference>
<evidence type="ECO:0000256" key="1">
    <source>
        <dbReference type="ARBA" id="ARBA00023015"/>
    </source>
</evidence>
<organism evidence="5 6">
    <name type="scientific">Paraburkholderia ultramafica</name>
    <dbReference type="NCBI Taxonomy" id="1544867"/>
    <lineage>
        <taxon>Bacteria</taxon>
        <taxon>Pseudomonadati</taxon>
        <taxon>Pseudomonadota</taxon>
        <taxon>Betaproteobacteria</taxon>
        <taxon>Burkholderiales</taxon>
        <taxon>Burkholderiaceae</taxon>
        <taxon>Paraburkholderia</taxon>
    </lineage>
</organism>
<dbReference type="PANTHER" id="PTHR30136:SF34">
    <property type="entry name" value="TRANSCRIPTIONAL REGULATOR"/>
    <property type="match status" value="1"/>
</dbReference>
<dbReference type="InterPro" id="IPR050707">
    <property type="entry name" value="HTH_MetabolicPath_Reg"/>
</dbReference>
<dbReference type="GO" id="GO:0003700">
    <property type="term" value="F:DNA-binding transcription factor activity"/>
    <property type="evidence" value="ECO:0007669"/>
    <property type="project" value="TreeGrafter"/>
</dbReference>
<reference evidence="5 6" key="1">
    <citation type="submission" date="2020-04" db="EMBL/GenBank/DDBJ databases">
        <authorList>
            <person name="De Canck E."/>
        </authorList>
    </citation>
    <scope>NUCLEOTIDE SEQUENCE [LARGE SCALE GENOMIC DNA]</scope>
    <source>
        <strain evidence="5 6">LMG 28614</strain>
    </source>
</reference>
<dbReference type="InterPro" id="IPR036388">
    <property type="entry name" value="WH-like_DNA-bd_sf"/>
</dbReference>
<evidence type="ECO:0000256" key="3">
    <source>
        <dbReference type="ARBA" id="ARBA00023163"/>
    </source>
</evidence>
<evidence type="ECO:0000259" key="4">
    <source>
        <dbReference type="PROSITE" id="PS51078"/>
    </source>
</evidence>
<dbReference type="GO" id="GO:0045892">
    <property type="term" value="P:negative regulation of DNA-templated transcription"/>
    <property type="evidence" value="ECO:0007669"/>
    <property type="project" value="TreeGrafter"/>
</dbReference>
<evidence type="ECO:0000256" key="2">
    <source>
        <dbReference type="ARBA" id="ARBA00023125"/>
    </source>
</evidence>
<dbReference type="Gene3D" id="3.30.450.40">
    <property type="match status" value="1"/>
</dbReference>
<dbReference type="InterPro" id="IPR012794">
    <property type="entry name" value="PcaR_PcaU"/>
</dbReference>
<dbReference type="InterPro" id="IPR029016">
    <property type="entry name" value="GAF-like_dom_sf"/>
</dbReference>
<dbReference type="InterPro" id="IPR005471">
    <property type="entry name" value="Tscrpt_reg_IclR_N"/>
</dbReference>
<feature type="domain" description="IclR-ED" evidence="4">
    <location>
        <begin position="94"/>
        <end position="276"/>
    </location>
</feature>
<sequence length="276" mass="29300">MTPIKSPVNTETGALLSVEDEAGTNQARAKEGMGGLAKGLAIIEAFGADTRRMTVSDAAHLADLSRPAARRCLLTLVDLGYLAHDGKFFTPLPRMLRLGGAYLSTSSLSQIAQPLLASARDKLQESVSLAVLDEGYAVFIARAEAVHIVSTGVKLGGRLPAYCSATGRVLLGGLPEQQARAHLESVPMKRFTDRTVANLDGVLNAIRRAAEDGYAISDEELEIGMSAMAVPVRNSAGQIEAALSVSVFSGRVNLETLRENFLPTLLETAGRLQRSL</sequence>
<dbReference type="EMBL" id="CADIKK010000001">
    <property type="protein sequence ID" value="CAB3775612.1"/>
    <property type="molecule type" value="Genomic_DNA"/>
</dbReference>
<dbReference type="NCBIfam" id="TIGR02431">
    <property type="entry name" value="pcaR_pcaU"/>
    <property type="match status" value="1"/>
</dbReference>
<dbReference type="GO" id="GO:0003677">
    <property type="term" value="F:DNA binding"/>
    <property type="evidence" value="ECO:0007669"/>
    <property type="project" value="UniProtKB-KW"/>
</dbReference>
<name>A0A6S7B0F2_9BURK</name>
<proteinExistence type="predicted"/>
<dbReference type="RefSeq" id="WP_175147562.1">
    <property type="nucleotide sequence ID" value="NZ_CADIKK010000001.1"/>
</dbReference>
<evidence type="ECO:0000313" key="6">
    <source>
        <dbReference type="Proteomes" id="UP000494365"/>
    </source>
</evidence>
<gene>
    <name evidence="5" type="primary">pcaR_1</name>
    <name evidence="5" type="ORF">LMG28614_00035</name>
</gene>
<dbReference type="SUPFAM" id="SSF46785">
    <property type="entry name" value="Winged helix' DNA-binding domain"/>
    <property type="match status" value="1"/>
</dbReference>
<dbReference type="InterPro" id="IPR036390">
    <property type="entry name" value="WH_DNA-bd_sf"/>
</dbReference>
<protein>
    <submittedName>
        <fullName evidence="5">Pca regulon regulatory protein</fullName>
    </submittedName>
</protein>
<keyword evidence="2" id="KW-0238">DNA-binding</keyword>
<keyword evidence="1" id="KW-0805">Transcription regulation</keyword>